<dbReference type="KEGG" id="sari:H5J25_13640"/>
<evidence type="ECO:0000313" key="2">
    <source>
        <dbReference type="EMBL" id="QQV76491.1"/>
    </source>
</evidence>
<dbReference type="EMBL" id="CP061035">
    <property type="protein sequence ID" value="QQV76491.1"/>
    <property type="molecule type" value="Genomic_DNA"/>
</dbReference>
<dbReference type="Proteomes" id="UP000595894">
    <property type="component" value="Chromosome"/>
</dbReference>
<accession>A0A974NTC1</accession>
<protein>
    <submittedName>
        <fullName evidence="2">Uncharacterized protein</fullName>
    </submittedName>
</protein>
<proteinExistence type="predicted"/>
<dbReference type="AlphaFoldDB" id="A0A974NTC1"/>
<dbReference type="RefSeq" id="WP_202091851.1">
    <property type="nucleotide sequence ID" value="NZ_CP061035.1"/>
</dbReference>
<organism evidence="2 3">
    <name type="scientific">Sphingomonas aliaeris</name>
    <dbReference type="NCBI Taxonomy" id="2759526"/>
    <lineage>
        <taxon>Bacteria</taxon>
        <taxon>Pseudomonadati</taxon>
        <taxon>Pseudomonadota</taxon>
        <taxon>Alphaproteobacteria</taxon>
        <taxon>Sphingomonadales</taxon>
        <taxon>Sphingomonadaceae</taxon>
        <taxon>Sphingomonas</taxon>
    </lineage>
</organism>
<evidence type="ECO:0000256" key="1">
    <source>
        <dbReference type="SAM" id="MobiDB-lite"/>
    </source>
</evidence>
<keyword evidence="3" id="KW-1185">Reference proteome</keyword>
<gene>
    <name evidence="2" type="ORF">H5J25_13640</name>
</gene>
<sequence>MTGQTYGPADMPAFGTLLAIDPIVMTGATSVQATMTSFGTLPGAAPTPVIPAPGPNADLKLPAPR</sequence>
<feature type="region of interest" description="Disordered" evidence="1">
    <location>
        <begin position="46"/>
        <end position="65"/>
    </location>
</feature>
<name>A0A974NTC1_9SPHN</name>
<reference evidence="3" key="1">
    <citation type="submission" date="2020-09" db="EMBL/GenBank/DDBJ databases">
        <title>Sphingomonas sp., a new species isolated from pork steak.</title>
        <authorList>
            <person name="Heidler von Heilborn D."/>
        </authorList>
    </citation>
    <scope>NUCLEOTIDE SEQUENCE [LARGE SCALE GENOMIC DNA]</scope>
</reference>
<evidence type="ECO:0000313" key="3">
    <source>
        <dbReference type="Proteomes" id="UP000595894"/>
    </source>
</evidence>